<dbReference type="InterPro" id="IPR011701">
    <property type="entry name" value="MFS"/>
</dbReference>
<dbReference type="GO" id="GO:0005886">
    <property type="term" value="C:plasma membrane"/>
    <property type="evidence" value="ECO:0007669"/>
    <property type="project" value="UniProtKB-SubCell"/>
</dbReference>
<dbReference type="RefSeq" id="WP_051672139.1">
    <property type="nucleotide sequence ID" value="NZ_CALMTF010000099.1"/>
</dbReference>
<dbReference type="EMBL" id="CP050139">
    <property type="protein sequence ID" value="QIP35326.1"/>
    <property type="molecule type" value="Genomic_DNA"/>
</dbReference>
<feature type="domain" description="Major facilitator superfamily (MFS) profile" evidence="7">
    <location>
        <begin position="11"/>
        <end position="394"/>
    </location>
</feature>
<dbReference type="PANTHER" id="PTHR43124:SF3">
    <property type="entry name" value="CHLORAMPHENICOL EFFLUX PUMP RV0191"/>
    <property type="match status" value="1"/>
</dbReference>
<evidence type="ECO:0000259" key="7">
    <source>
        <dbReference type="PROSITE" id="PS50850"/>
    </source>
</evidence>
<dbReference type="GeneID" id="85021992"/>
<evidence type="ECO:0000256" key="4">
    <source>
        <dbReference type="ARBA" id="ARBA00022989"/>
    </source>
</evidence>
<dbReference type="PROSITE" id="PS50850">
    <property type="entry name" value="MFS"/>
    <property type="match status" value="1"/>
</dbReference>
<keyword evidence="5 6" id="KW-0472">Membrane</keyword>
<dbReference type="InterPro" id="IPR036259">
    <property type="entry name" value="MFS_trans_sf"/>
</dbReference>
<protein>
    <submittedName>
        <fullName evidence="8">MFS transporter</fullName>
    </submittedName>
</protein>
<evidence type="ECO:0000256" key="6">
    <source>
        <dbReference type="SAM" id="Phobius"/>
    </source>
</evidence>
<reference evidence="8 9" key="1">
    <citation type="submission" date="2020-03" db="EMBL/GenBank/DDBJ databases">
        <title>Isolation of cellulose-producing strains, genome characterization and application of the synthesized cellulose films as an economical and sustainable material for piezoelectric sensor construction.</title>
        <authorList>
            <person name="Mangayil R.K."/>
        </authorList>
    </citation>
    <scope>NUCLEOTIDE SEQUENCE [LARGE SCALE GENOMIC DNA]</scope>
    <source>
        <strain evidence="8 9">ENS 9a1a</strain>
    </source>
</reference>
<dbReference type="InterPro" id="IPR020846">
    <property type="entry name" value="MFS_dom"/>
</dbReference>
<feature type="transmembrane region" description="Helical" evidence="6">
    <location>
        <begin position="50"/>
        <end position="71"/>
    </location>
</feature>
<dbReference type="InterPro" id="IPR050189">
    <property type="entry name" value="MFS_Efflux_Transporters"/>
</dbReference>
<dbReference type="GO" id="GO:0022857">
    <property type="term" value="F:transmembrane transporter activity"/>
    <property type="evidence" value="ECO:0007669"/>
    <property type="project" value="InterPro"/>
</dbReference>
<feature type="transmembrane region" description="Helical" evidence="6">
    <location>
        <begin position="300"/>
        <end position="322"/>
    </location>
</feature>
<evidence type="ECO:0000256" key="1">
    <source>
        <dbReference type="ARBA" id="ARBA00004651"/>
    </source>
</evidence>
<keyword evidence="3 6" id="KW-0812">Transmembrane</keyword>
<feature type="transmembrane region" description="Helical" evidence="6">
    <location>
        <begin position="78"/>
        <end position="101"/>
    </location>
</feature>
<keyword evidence="9" id="KW-1185">Reference proteome</keyword>
<feature type="transmembrane region" description="Helical" evidence="6">
    <location>
        <begin position="107"/>
        <end position="125"/>
    </location>
</feature>
<feature type="transmembrane region" description="Helical" evidence="6">
    <location>
        <begin position="168"/>
        <end position="189"/>
    </location>
</feature>
<comment type="subcellular location">
    <subcellularLocation>
        <location evidence="1">Cell membrane</location>
        <topology evidence="1">Multi-pass membrane protein</topology>
    </subcellularLocation>
</comment>
<evidence type="ECO:0000256" key="3">
    <source>
        <dbReference type="ARBA" id="ARBA00022692"/>
    </source>
</evidence>
<dbReference type="Pfam" id="PF07690">
    <property type="entry name" value="MFS_1"/>
    <property type="match status" value="1"/>
</dbReference>
<feature type="transmembrane region" description="Helical" evidence="6">
    <location>
        <begin position="210"/>
        <end position="231"/>
    </location>
</feature>
<feature type="transmembrane region" description="Helical" evidence="6">
    <location>
        <begin position="362"/>
        <end position="380"/>
    </location>
</feature>
<accession>A0A858JFS4</accession>
<dbReference type="PANTHER" id="PTHR43124">
    <property type="entry name" value="PURINE EFFLUX PUMP PBUE"/>
    <property type="match status" value="1"/>
</dbReference>
<keyword evidence="4 6" id="KW-1133">Transmembrane helix</keyword>
<evidence type="ECO:0000313" key="8">
    <source>
        <dbReference type="EMBL" id="QIP35326.1"/>
    </source>
</evidence>
<dbReference type="CDD" id="cd17324">
    <property type="entry name" value="MFS_NepI_like"/>
    <property type="match status" value="1"/>
</dbReference>
<dbReference type="SUPFAM" id="SSF103473">
    <property type="entry name" value="MFS general substrate transporter"/>
    <property type="match status" value="1"/>
</dbReference>
<organism evidence="8 9">
    <name type="scientific">Komagataeibacter rhaeticus</name>
    <dbReference type="NCBI Taxonomy" id="215221"/>
    <lineage>
        <taxon>Bacteria</taxon>
        <taxon>Pseudomonadati</taxon>
        <taxon>Pseudomonadota</taxon>
        <taxon>Alphaproteobacteria</taxon>
        <taxon>Acetobacterales</taxon>
        <taxon>Acetobacteraceae</taxon>
        <taxon>Komagataeibacter</taxon>
    </lineage>
</organism>
<dbReference type="Gene3D" id="1.20.1250.20">
    <property type="entry name" value="MFS general substrate transporter like domains"/>
    <property type="match status" value="1"/>
</dbReference>
<evidence type="ECO:0000313" key="9">
    <source>
        <dbReference type="Proteomes" id="UP000502533"/>
    </source>
</evidence>
<name>A0A858JFS4_9PROT</name>
<keyword evidence="2" id="KW-1003">Cell membrane</keyword>
<proteinExistence type="predicted"/>
<feature type="transmembrane region" description="Helical" evidence="6">
    <location>
        <begin position="273"/>
        <end position="294"/>
    </location>
</feature>
<feature type="transmembrane region" description="Helical" evidence="6">
    <location>
        <begin position="137"/>
        <end position="162"/>
    </location>
</feature>
<feature type="transmembrane region" description="Helical" evidence="6">
    <location>
        <begin position="243"/>
        <end position="261"/>
    </location>
</feature>
<gene>
    <name evidence="8" type="ORF">GWK63_07485</name>
</gene>
<dbReference type="KEGG" id="kre:GWK63_07485"/>
<evidence type="ECO:0000256" key="5">
    <source>
        <dbReference type="ARBA" id="ARBA00023136"/>
    </source>
</evidence>
<evidence type="ECO:0000256" key="2">
    <source>
        <dbReference type="ARBA" id="ARBA00022475"/>
    </source>
</evidence>
<dbReference type="Proteomes" id="UP000502533">
    <property type="component" value="Chromosome"/>
</dbReference>
<feature type="transmembrane region" description="Helical" evidence="6">
    <location>
        <begin position="334"/>
        <end position="356"/>
    </location>
</feature>
<dbReference type="AlphaFoldDB" id="A0A858JFS4"/>
<sequence>MFSTLSRPAALGLCVLCAATFTAITSELAPVGLLLEMARSFHLNSGQVGMAVSAYALIVAALAVPLTIVTARVNRKRLVLLALAGYAASNLMGAFAPSFWLLCVGRAVGGGAHALLMSIVSAYAAQLVPRRVTGRAISFVFCGASFGAVAGVPAAAAIGQFLGWRAALLAAGGLAAVLAVVVMVALPAVATPVRAARSGLRGSGRAVRDFGVILTVTTGFFFAHNLVYTYIAPVLVAHGLPQATLSLDLLAIGVCSLAGLWGAGQLVDASPRLGMLGAGALLLAGIGLLVGHATSGIGSVAAGAVWCAGYAGAIPFFMSGAIRTQATTGDIAGAAVNATSNIGILLGSAVGGGLLALHGQGVLAPTAIGVGVLCMALVAVSGSAFPTRVVHEDEDLPTPVPATAGG</sequence>